<dbReference type="RefSeq" id="WP_378221154.1">
    <property type="nucleotide sequence ID" value="NZ_JBHRTK010000012.1"/>
</dbReference>
<dbReference type="EMBL" id="JBHRTK010000012">
    <property type="protein sequence ID" value="MFC3207205.1"/>
    <property type="molecule type" value="Genomic_DNA"/>
</dbReference>
<evidence type="ECO:0000259" key="2">
    <source>
        <dbReference type="Pfam" id="PF20155"/>
    </source>
</evidence>
<accession>A0ABV7KCF5</accession>
<reference evidence="4" key="1">
    <citation type="journal article" date="2019" name="Int. J. Syst. Evol. Microbiol.">
        <title>The Global Catalogue of Microorganisms (GCM) 10K type strain sequencing project: providing services to taxonomists for standard genome sequencing and annotation.</title>
        <authorList>
            <consortium name="The Broad Institute Genomics Platform"/>
            <consortium name="The Broad Institute Genome Sequencing Center for Infectious Disease"/>
            <person name="Wu L."/>
            <person name="Ma J."/>
        </authorList>
    </citation>
    <scope>NUCLEOTIDE SEQUENCE [LARGE SCALE GENOMIC DNA]</scope>
    <source>
        <strain evidence="4">KCTC 52165</strain>
    </source>
</reference>
<dbReference type="Proteomes" id="UP001595583">
    <property type="component" value="Unassembled WGS sequence"/>
</dbReference>
<dbReference type="NCBIfam" id="TIGR02675">
    <property type="entry name" value="tape_meas_nterm"/>
    <property type="match status" value="1"/>
</dbReference>
<evidence type="ECO:0000313" key="4">
    <source>
        <dbReference type="Proteomes" id="UP001595583"/>
    </source>
</evidence>
<organism evidence="3 4">
    <name type="scientific">Aquamicrobium soli</name>
    <dbReference type="NCBI Taxonomy" id="1811518"/>
    <lineage>
        <taxon>Bacteria</taxon>
        <taxon>Pseudomonadati</taxon>
        <taxon>Pseudomonadota</taxon>
        <taxon>Alphaproteobacteria</taxon>
        <taxon>Hyphomicrobiales</taxon>
        <taxon>Phyllobacteriaceae</taxon>
        <taxon>Aquamicrobium</taxon>
    </lineage>
</organism>
<sequence length="565" mass="57332">MATSLGGIFVDIGLNSANFQRGVNQVKAQAAGLGASLRKSLGGIQREFNVGLGRGLLGGIAAGFSAGAIKNLLDSATGIKNALRAAGLAGEGLTKVYDRLFASAQKNQAPLEGLVTLYSRVSLAQKELGVTSEQIVGLVDTVGKAIRLSGGDAAQASGALLQLSQALGGGKIQAEEYNSLIDGMPGLLQAAAAGIKEAGGSVAKLTALVKSGQVSSKAFFDGIAAGASVIDQRLAGAEQTVSGAFVRLQNVLIDTATRINDSTDASEILANFLNGPLTKAIQEIGSVFAGVGDGPIAGFIGWINKAVDATVQAAADIGQATGLAKVGESFGAKPYIGPGRIQSRIDDAFAGTTYTTPKSGRKPTEVTVNNGTVTKPISLADYPVTGSGSGGGGRGGRARRDDYQREIEQIKERTAAIQAETAAMAGINPLVDDYGYAVEKARSKQELLTAAQKAGKEITPQLAAEIENAADAYASASAEAGRLAEAQDKVRQAAEDAKETARDFAGTFIEGMMDGKSAADALSDALKQLASRLLNSGLDQLFGIGGGGGGALLGGLFTLNLGGAR</sequence>
<comment type="caution">
    <text evidence="3">The sequence shown here is derived from an EMBL/GenBank/DDBJ whole genome shotgun (WGS) entry which is preliminary data.</text>
</comment>
<feature type="region of interest" description="Disordered" evidence="1">
    <location>
        <begin position="378"/>
        <end position="401"/>
    </location>
</feature>
<feature type="domain" description="Tape measure protein N-terminal" evidence="2">
    <location>
        <begin position="69"/>
        <end position="260"/>
    </location>
</feature>
<gene>
    <name evidence="3" type="ORF">ACFOHJ_13335</name>
</gene>
<evidence type="ECO:0000256" key="1">
    <source>
        <dbReference type="SAM" id="MobiDB-lite"/>
    </source>
</evidence>
<proteinExistence type="predicted"/>
<dbReference type="InterPro" id="IPR013491">
    <property type="entry name" value="Tape_meas_N"/>
</dbReference>
<keyword evidence="4" id="KW-1185">Reference proteome</keyword>
<protein>
    <submittedName>
        <fullName evidence="3">Tape measure protein</fullName>
    </submittedName>
</protein>
<name>A0ABV7KCF5_9HYPH</name>
<evidence type="ECO:0000313" key="3">
    <source>
        <dbReference type="EMBL" id="MFC3207205.1"/>
    </source>
</evidence>
<dbReference type="Pfam" id="PF20155">
    <property type="entry name" value="TMP_3"/>
    <property type="match status" value="1"/>
</dbReference>